<evidence type="ECO:0000313" key="1">
    <source>
        <dbReference type="EMBL" id="MDQ2067159.1"/>
    </source>
</evidence>
<protein>
    <submittedName>
        <fullName evidence="1">DsrE family protein</fullName>
    </submittedName>
</protein>
<comment type="caution">
    <text evidence="1">The sequence shown here is derived from an EMBL/GenBank/DDBJ whole genome shotgun (WGS) entry which is preliminary data.</text>
</comment>
<accession>A0ABU0VZH9</accession>
<dbReference type="Proteomes" id="UP001239680">
    <property type="component" value="Unassembled WGS sequence"/>
</dbReference>
<dbReference type="InterPro" id="IPR027396">
    <property type="entry name" value="DsrEFH-like"/>
</dbReference>
<dbReference type="RefSeq" id="WP_306680864.1">
    <property type="nucleotide sequence ID" value="NZ_JAVDBT010000011.1"/>
</dbReference>
<dbReference type="SUPFAM" id="SSF75169">
    <property type="entry name" value="DsrEFH-like"/>
    <property type="match status" value="1"/>
</dbReference>
<keyword evidence="2" id="KW-1185">Reference proteome</keyword>
<evidence type="ECO:0000313" key="2">
    <source>
        <dbReference type="Proteomes" id="UP001239680"/>
    </source>
</evidence>
<sequence>MQSADFVATLFDGKSNPAKVTVAFTMALNAQQKGHGAMVLLMVEAVELGLPGATDGIDVGKPFEPVSDLLAKFRDGGGRIGICKSCMIHNGFSAEQMVPGYEIVTAPEVIDLMMAAKGSLQIT</sequence>
<name>A0ABU0VZH9_9RHOB</name>
<dbReference type="InterPro" id="IPR003787">
    <property type="entry name" value="Sulphur_relay_DsrE/F-like"/>
</dbReference>
<dbReference type="Pfam" id="PF02635">
    <property type="entry name" value="DsrE"/>
    <property type="match status" value="1"/>
</dbReference>
<proteinExistence type="predicted"/>
<gene>
    <name evidence="1" type="ORF">Q9295_12315</name>
</gene>
<reference evidence="1 2" key="1">
    <citation type="submission" date="2023-08" db="EMBL/GenBank/DDBJ databases">
        <title>Characterization of two Paracoccaceae strains isolated from Phycosphere and proposal of Xinfangfangia lacusdiani sp. nov.</title>
        <authorList>
            <person name="Deng Y."/>
            <person name="Zhang Y.Q."/>
        </authorList>
    </citation>
    <scope>NUCLEOTIDE SEQUENCE [LARGE SCALE GENOMIC DNA]</scope>
    <source>
        <strain evidence="1 2">CPCC 101601</strain>
    </source>
</reference>
<organism evidence="1 2">
    <name type="scientific">Pseudogemmobacter lacusdianii</name>
    <dbReference type="NCBI Taxonomy" id="3069608"/>
    <lineage>
        <taxon>Bacteria</taxon>
        <taxon>Pseudomonadati</taxon>
        <taxon>Pseudomonadota</taxon>
        <taxon>Alphaproteobacteria</taxon>
        <taxon>Rhodobacterales</taxon>
        <taxon>Paracoccaceae</taxon>
        <taxon>Pseudogemmobacter</taxon>
    </lineage>
</organism>
<dbReference type="Gene3D" id="3.40.1260.10">
    <property type="entry name" value="DsrEFH-like"/>
    <property type="match status" value="1"/>
</dbReference>
<dbReference type="EMBL" id="JAVDBT010000011">
    <property type="protein sequence ID" value="MDQ2067159.1"/>
    <property type="molecule type" value="Genomic_DNA"/>
</dbReference>